<dbReference type="PROSITE" id="PS00924">
    <property type="entry name" value="ASP_GLU_RACEMASE_2"/>
    <property type="match status" value="1"/>
</dbReference>
<dbReference type="AlphaFoldDB" id="A0A174GTP5"/>
<name>A0A174GTP5_9FIRM</name>
<dbReference type="InterPro" id="IPR004380">
    <property type="entry name" value="Asp_race"/>
</dbReference>
<dbReference type="NCBIfam" id="TIGR00035">
    <property type="entry name" value="asp_race"/>
    <property type="match status" value="1"/>
</dbReference>
<dbReference type="EMBL" id="CYYV01000012">
    <property type="protein sequence ID" value="CUO65984.1"/>
    <property type="molecule type" value="Genomic_DNA"/>
</dbReference>
<organism evidence="3 4">
    <name type="scientific">Fusicatenibacter saccharivorans</name>
    <dbReference type="NCBI Taxonomy" id="1150298"/>
    <lineage>
        <taxon>Bacteria</taxon>
        <taxon>Bacillati</taxon>
        <taxon>Bacillota</taxon>
        <taxon>Clostridia</taxon>
        <taxon>Lachnospirales</taxon>
        <taxon>Lachnospiraceae</taxon>
        <taxon>Fusicatenibacter</taxon>
    </lineage>
</organism>
<dbReference type="InterPro" id="IPR033134">
    <property type="entry name" value="Asp/Glu_racemase_AS_2"/>
</dbReference>
<gene>
    <name evidence="3" type="primary">ygeA</name>
    <name evidence="3" type="ORF">ERS852406_02497</name>
</gene>
<dbReference type="SUPFAM" id="SSF53681">
    <property type="entry name" value="Aspartate/glutamate racemase"/>
    <property type="match status" value="2"/>
</dbReference>
<accession>A0A174GTP5</accession>
<dbReference type="Proteomes" id="UP000095706">
    <property type="component" value="Unassembled WGS sequence"/>
</dbReference>
<protein>
    <submittedName>
        <fullName evidence="3">Putative racemase</fullName>
    </submittedName>
</protein>
<evidence type="ECO:0000256" key="1">
    <source>
        <dbReference type="ARBA" id="ARBA00007847"/>
    </source>
</evidence>
<dbReference type="PANTHER" id="PTHR21198">
    <property type="entry name" value="GLUTAMATE RACEMASE"/>
    <property type="match status" value="1"/>
</dbReference>
<proteinExistence type="inferred from homology"/>
<dbReference type="Gene3D" id="3.40.50.1860">
    <property type="match status" value="2"/>
</dbReference>
<dbReference type="RefSeq" id="WP_055228214.1">
    <property type="nucleotide sequence ID" value="NZ_CAXSRP010000011.1"/>
</dbReference>
<keyword evidence="2" id="KW-0413">Isomerase</keyword>
<evidence type="ECO:0000313" key="3">
    <source>
        <dbReference type="EMBL" id="CUO65984.1"/>
    </source>
</evidence>
<comment type="similarity">
    <text evidence="1">Belongs to the aspartate/glutamate racemases family.</text>
</comment>
<dbReference type="GO" id="GO:0047661">
    <property type="term" value="F:amino-acid racemase activity"/>
    <property type="evidence" value="ECO:0007669"/>
    <property type="project" value="InterPro"/>
</dbReference>
<sequence length="231" mass="25406">MKKLGLIGGVGPESTIPYYRGIIYGVQKKLNKPFFPPLVIESLSSFEVIRMSSQKDREGLTKYLLKGIQNLAAAGAEVGALACNTGHIVFNELQKQSPIPLVSIVETACAEAKRQGLKKIGLLGTAATMEGNYFKIPFEEAGIEIKIPEQAERDYIADHILNELELGIVKEETASHFVEIVEEMSKIQNIDAVILGCTELPLIFEGRNLSIPSLDTMQLHIQALIKTILEE</sequence>
<reference evidence="3 4" key="1">
    <citation type="submission" date="2015-09" db="EMBL/GenBank/DDBJ databases">
        <authorList>
            <consortium name="Pathogen Informatics"/>
        </authorList>
    </citation>
    <scope>NUCLEOTIDE SEQUENCE [LARGE SCALE GENOMIC DNA]</scope>
    <source>
        <strain evidence="3 4">2789STDY5608849</strain>
    </source>
</reference>
<evidence type="ECO:0000313" key="4">
    <source>
        <dbReference type="Proteomes" id="UP000095706"/>
    </source>
</evidence>
<dbReference type="InterPro" id="IPR001920">
    <property type="entry name" value="Asp/Glu_race"/>
</dbReference>
<evidence type="ECO:0000256" key="2">
    <source>
        <dbReference type="ARBA" id="ARBA00023235"/>
    </source>
</evidence>
<dbReference type="PANTHER" id="PTHR21198:SF7">
    <property type="entry name" value="ASPARTATE-GLUTAMATE RACEMASE FAMILY"/>
    <property type="match status" value="1"/>
</dbReference>
<dbReference type="Pfam" id="PF01177">
    <property type="entry name" value="Asp_Glu_race"/>
    <property type="match status" value="1"/>
</dbReference>
<dbReference type="InterPro" id="IPR015942">
    <property type="entry name" value="Asp/Glu/hydantoin_racemase"/>
</dbReference>